<accession>A0A917JFD0</accession>
<protein>
    <submittedName>
        <fullName evidence="2">Uncharacterized protein</fullName>
    </submittedName>
</protein>
<dbReference type="AlphaFoldDB" id="A0A917JFD0"/>
<keyword evidence="1" id="KW-0732">Signal</keyword>
<reference evidence="2" key="1">
    <citation type="journal article" date="2014" name="Int. J. Syst. Evol. Microbiol.">
        <title>Complete genome sequence of Corynebacterium casei LMG S-19264T (=DSM 44701T), isolated from a smear-ripened cheese.</title>
        <authorList>
            <consortium name="US DOE Joint Genome Institute (JGI-PGF)"/>
            <person name="Walter F."/>
            <person name="Albersmeier A."/>
            <person name="Kalinowski J."/>
            <person name="Ruckert C."/>
        </authorList>
    </citation>
    <scope>NUCLEOTIDE SEQUENCE</scope>
    <source>
        <strain evidence="2">CCM 8433</strain>
    </source>
</reference>
<dbReference type="Proteomes" id="UP000622610">
    <property type="component" value="Unassembled WGS sequence"/>
</dbReference>
<evidence type="ECO:0000313" key="3">
    <source>
        <dbReference type="Proteomes" id="UP000622610"/>
    </source>
</evidence>
<proteinExistence type="predicted"/>
<dbReference type="EMBL" id="BMDT01000002">
    <property type="protein sequence ID" value="GGI65052.1"/>
    <property type="molecule type" value="Genomic_DNA"/>
</dbReference>
<reference evidence="2" key="2">
    <citation type="submission" date="2020-09" db="EMBL/GenBank/DDBJ databases">
        <authorList>
            <person name="Sun Q."/>
            <person name="Sedlacek I."/>
        </authorList>
    </citation>
    <scope>NUCLEOTIDE SEQUENCE</scope>
    <source>
        <strain evidence="2">CCM 8433</strain>
    </source>
</reference>
<organism evidence="2 3">
    <name type="scientific">Enterococcus alcedinis</name>
    <dbReference type="NCBI Taxonomy" id="1274384"/>
    <lineage>
        <taxon>Bacteria</taxon>
        <taxon>Bacillati</taxon>
        <taxon>Bacillota</taxon>
        <taxon>Bacilli</taxon>
        <taxon>Lactobacillales</taxon>
        <taxon>Enterococcaceae</taxon>
        <taxon>Enterococcus</taxon>
    </lineage>
</organism>
<comment type="caution">
    <text evidence="2">The sequence shown here is derived from an EMBL/GenBank/DDBJ whole genome shotgun (WGS) entry which is preliminary data.</text>
</comment>
<evidence type="ECO:0000256" key="1">
    <source>
        <dbReference type="SAM" id="SignalP"/>
    </source>
</evidence>
<dbReference type="RefSeq" id="WP_188366896.1">
    <property type="nucleotide sequence ID" value="NZ_BMDT01000002.1"/>
</dbReference>
<gene>
    <name evidence="2" type="ORF">GCM10011482_07060</name>
</gene>
<sequence>MKKQTKKKLLLGAFAATVIAGASVEIVGARQIGELSNFKVTSNGNATSTLKKMNSTNTILNLMDTVGGKRVDVTNYNSNTGKSVGSAQVWTATRGSFYDDSAAGGSYYLKLFNKKLFQDNFTIYGSWSPDSN</sequence>
<feature type="chain" id="PRO_5039292989" evidence="1">
    <location>
        <begin position="23"/>
        <end position="132"/>
    </location>
</feature>
<keyword evidence="3" id="KW-1185">Reference proteome</keyword>
<name>A0A917JFD0_9ENTE</name>
<feature type="signal peptide" evidence="1">
    <location>
        <begin position="1"/>
        <end position="22"/>
    </location>
</feature>
<evidence type="ECO:0000313" key="2">
    <source>
        <dbReference type="EMBL" id="GGI65052.1"/>
    </source>
</evidence>